<gene>
    <name evidence="5" type="ORF">SAMN05216278_0518</name>
</gene>
<dbReference type="CDD" id="cd01124">
    <property type="entry name" value="KaiC-like"/>
    <property type="match status" value="1"/>
</dbReference>
<feature type="compositionally biased region" description="Acidic residues" evidence="3">
    <location>
        <begin position="52"/>
        <end position="70"/>
    </location>
</feature>
<sequence>MVDVGDDDWFERALRDDDSEATDGDGSAAADDGPDADPSDADGGASAAGTDADADDELGSAADAEADAAEADAAGEPAERPEESRSADDEGGSDADPFGGVRAGPPEPPSESVAGGRPSEDSDGETTDPDSGAADDGGGAGESNGEWDDFGSALENAPGPNRSESGPAESGADPFGGGSGGPLRDRSGGFGPDDGGGFRRGGGDFDAAGPPQGGPEEFDEEDFESEIDRLDIGIDGLDEMILGGVPVRSLMVAIGSAGTGKTTLGLQFLNCALEAGDSAAFITLEESRERILDTAEEKGWQFREYESEGRLAVVDLDPVEMANSLESIQSDLPRLVEEFGADRLVLDSVSLLEMMYDRPSKRRTRVFNFARSLKEAGVTTMLTSEASDDNPYVSRHGIVEYLADAVFVLQYVRPDDFRETRLAIEIQKIRDANHSRETKPYELTSDGISVYGRANIF</sequence>
<dbReference type="PANTHER" id="PTHR43637">
    <property type="entry name" value="UPF0273 PROTEIN TM_0370"/>
    <property type="match status" value="1"/>
</dbReference>
<organism evidence="5 6">
    <name type="scientific">Halopelagius longus</name>
    <dbReference type="NCBI Taxonomy" id="1236180"/>
    <lineage>
        <taxon>Archaea</taxon>
        <taxon>Methanobacteriati</taxon>
        <taxon>Methanobacteriota</taxon>
        <taxon>Stenosarchaea group</taxon>
        <taxon>Halobacteria</taxon>
        <taxon>Halobacteriales</taxon>
        <taxon>Haloferacaceae</taxon>
    </lineage>
</organism>
<dbReference type="AlphaFoldDB" id="A0A1H0YAY5"/>
<dbReference type="EMBL" id="FNKQ01000001">
    <property type="protein sequence ID" value="SDQ12250.1"/>
    <property type="molecule type" value="Genomic_DNA"/>
</dbReference>
<dbReference type="InterPro" id="IPR027417">
    <property type="entry name" value="P-loop_NTPase"/>
</dbReference>
<dbReference type="InterPro" id="IPR010624">
    <property type="entry name" value="KaiC_dom"/>
</dbReference>
<dbReference type="PANTHER" id="PTHR43637:SF1">
    <property type="entry name" value="UPF0273 PROTEIN TM_0370"/>
    <property type="match status" value="1"/>
</dbReference>
<dbReference type="NCBIfam" id="TIGR03880">
    <property type="entry name" value="KaiC_arch_3"/>
    <property type="match status" value="1"/>
</dbReference>
<evidence type="ECO:0000259" key="4">
    <source>
        <dbReference type="PROSITE" id="PS51146"/>
    </source>
</evidence>
<dbReference type="PROSITE" id="PS51146">
    <property type="entry name" value="KAIC"/>
    <property type="match status" value="1"/>
</dbReference>
<dbReference type="SUPFAM" id="SSF52540">
    <property type="entry name" value="P-loop containing nucleoside triphosphate hydrolases"/>
    <property type="match status" value="1"/>
</dbReference>
<feature type="compositionally biased region" description="Gly residues" evidence="3">
    <location>
        <begin position="188"/>
        <end position="200"/>
    </location>
</feature>
<dbReference type="Pfam" id="PF06745">
    <property type="entry name" value="ATPase"/>
    <property type="match status" value="1"/>
</dbReference>
<reference evidence="6" key="1">
    <citation type="submission" date="2016-10" db="EMBL/GenBank/DDBJ databases">
        <authorList>
            <person name="Varghese N."/>
            <person name="Submissions S."/>
        </authorList>
    </citation>
    <scope>NUCLEOTIDE SEQUENCE [LARGE SCALE GENOMIC DNA]</scope>
    <source>
        <strain evidence="6">CGMCC 1.12397</strain>
    </source>
</reference>
<dbReference type="InterPro" id="IPR022420">
    <property type="entry name" value="Circ_KaiC_arc"/>
</dbReference>
<protein>
    <submittedName>
        <fullName evidence="5">KaiC domain protein, AF_0351 family</fullName>
    </submittedName>
</protein>
<feature type="compositionally biased region" description="Low complexity" evidence="3">
    <location>
        <begin position="41"/>
        <end position="51"/>
    </location>
</feature>
<dbReference type="Proteomes" id="UP000199289">
    <property type="component" value="Unassembled WGS sequence"/>
</dbReference>
<dbReference type="InterPro" id="IPR014774">
    <property type="entry name" value="KaiC-like_dom"/>
</dbReference>
<accession>A0A1H0YAY5</accession>
<feature type="region of interest" description="Disordered" evidence="3">
    <location>
        <begin position="1"/>
        <end position="223"/>
    </location>
</feature>
<proteinExistence type="predicted"/>
<evidence type="ECO:0000313" key="6">
    <source>
        <dbReference type="Proteomes" id="UP000199289"/>
    </source>
</evidence>
<evidence type="ECO:0000256" key="2">
    <source>
        <dbReference type="ARBA" id="ARBA00022840"/>
    </source>
</evidence>
<keyword evidence="1" id="KW-0547">Nucleotide-binding</keyword>
<evidence type="ECO:0000313" key="5">
    <source>
        <dbReference type="EMBL" id="SDQ12250.1"/>
    </source>
</evidence>
<evidence type="ECO:0000256" key="1">
    <source>
        <dbReference type="ARBA" id="ARBA00022741"/>
    </source>
</evidence>
<keyword evidence="2" id="KW-0067">ATP-binding</keyword>
<dbReference type="GO" id="GO:0005524">
    <property type="term" value="F:ATP binding"/>
    <property type="evidence" value="ECO:0007669"/>
    <property type="project" value="UniProtKB-KW"/>
</dbReference>
<feature type="domain" description="KaiC" evidence="4">
    <location>
        <begin position="228"/>
        <end position="457"/>
    </location>
</feature>
<feature type="compositionally biased region" description="Basic and acidic residues" evidence="3">
    <location>
        <begin position="77"/>
        <end position="88"/>
    </location>
</feature>
<dbReference type="Gene3D" id="3.40.50.300">
    <property type="entry name" value="P-loop containing nucleotide triphosphate hydrolases"/>
    <property type="match status" value="1"/>
</dbReference>
<evidence type="ECO:0000256" key="3">
    <source>
        <dbReference type="SAM" id="MobiDB-lite"/>
    </source>
</evidence>
<name>A0A1H0YAY5_9EURY</name>